<feature type="transmembrane region" description="Helical" evidence="1">
    <location>
        <begin position="345"/>
        <end position="363"/>
    </location>
</feature>
<evidence type="ECO:0008006" key="4">
    <source>
        <dbReference type="Google" id="ProtNLM"/>
    </source>
</evidence>
<feature type="transmembrane region" description="Helical" evidence="1">
    <location>
        <begin position="204"/>
        <end position="220"/>
    </location>
</feature>
<proteinExistence type="predicted"/>
<feature type="transmembrane region" description="Helical" evidence="1">
    <location>
        <begin position="24"/>
        <end position="42"/>
    </location>
</feature>
<feature type="transmembrane region" description="Helical" evidence="1">
    <location>
        <begin position="54"/>
        <end position="73"/>
    </location>
</feature>
<feature type="transmembrane region" description="Helical" evidence="1">
    <location>
        <begin position="300"/>
        <end position="325"/>
    </location>
</feature>
<dbReference type="OrthoDB" id="8435670at2"/>
<feature type="transmembrane region" description="Helical" evidence="1">
    <location>
        <begin position="181"/>
        <end position="198"/>
    </location>
</feature>
<feature type="transmembrane region" description="Helical" evidence="1">
    <location>
        <begin position="85"/>
        <end position="102"/>
    </location>
</feature>
<evidence type="ECO:0000313" key="2">
    <source>
        <dbReference type="EMBL" id="GEB85162.1"/>
    </source>
</evidence>
<protein>
    <recommendedName>
        <fullName evidence="4">O-antigen polymerase</fullName>
    </recommendedName>
</protein>
<feature type="transmembrane region" description="Helical" evidence="1">
    <location>
        <begin position="227"/>
        <end position="246"/>
    </location>
</feature>
<dbReference type="AlphaFoldDB" id="A0A4Y3TTJ9"/>
<dbReference type="EMBL" id="BJMV01000004">
    <property type="protein sequence ID" value="GEB85162.1"/>
    <property type="molecule type" value="Genomic_DNA"/>
</dbReference>
<accession>A0A4Y3TTJ9</accession>
<name>A0A4Y3TTJ9_9PROT</name>
<evidence type="ECO:0000313" key="3">
    <source>
        <dbReference type="Proteomes" id="UP000317730"/>
    </source>
</evidence>
<keyword evidence="1" id="KW-1133">Transmembrane helix</keyword>
<reference evidence="2 3" key="1">
    <citation type="submission" date="2019-06" db="EMBL/GenBank/DDBJ databases">
        <title>Whole genome shotgun sequence of Acetobacter peroxydans NBRC 13755.</title>
        <authorList>
            <person name="Hosoyama A."/>
            <person name="Uohara A."/>
            <person name="Ohji S."/>
            <person name="Ichikawa N."/>
        </authorList>
    </citation>
    <scope>NUCLEOTIDE SEQUENCE [LARGE SCALE GENOMIC DNA]</scope>
    <source>
        <strain evidence="2 3">NBRC 13755</strain>
    </source>
</reference>
<keyword evidence="3" id="KW-1185">Reference proteome</keyword>
<evidence type="ECO:0000256" key="1">
    <source>
        <dbReference type="SAM" id="Phobius"/>
    </source>
</evidence>
<sequence>MFGLLAVLPLFGETFHYIANLRPLWMLSKAFPVLSLPLVLSLASYARFPMTRQIVLCFTWLVLSPSIAAIFYFNEGFFTGITAQVKLLPMLYFFSFLGLLVILRPSLKEIRRSFLFLGMLTVGVLILLWAIVPNRWYNTHYVFGAAPFFSADNRGHRIRMQMFFPIILLFYLYRRAFFEKNLACLAGAAVTFAVTLLIVKARSMIIGITVITMINTIFWARPLMRVGLLLSGPFAFMAMFSTGYLATTFNTSRDTGFDVRYITAQKATSFLGDSPLRWIFGVGTLSPTSKDTLVSYFHHFFFLADITWLGIVFEYGLVGALIFILFELRGMLFYSRLRRHVQDDFLDSLFDYIGYVLVISFFYPPTLAPGETAVILAIFAYTWRAGGFETPMPAAYDHNMHRPS</sequence>
<keyword evidence="1" id="KW-0472">Membrane</keyword>
<gene>
    <name evidence="2" type="ORF">APE01nite_09590</name>
</gene>
<feature type="transmembrane region" description="Helical" evidence="1">
    <location>
        <begin position="114"/>
        <end position="132"/>
    </location>
</feature>
<dbReference type="RefSeq" id="WP_141375175.1">
    <property type="nucleotide sequence ID" value="NZ_BAPL01000024.1"/>
</dbReference>
<feature type="transmembrane region" description="Helical" evidence="1">
    <location>
        <begin position="158"/>
        <end position="174"/>
    </location>
</feature>
<organism evidence="2 3">
    <name type="scientific">Acetobacter peroxydans</name>
    <dbReference type="NCBI Taxonomy" id="104098"/>
    <lineage>
        <taxon>Bacteria</taxon>
        <taxon>Pseudomonadati</taxon>
        <taxon>Pseudomonadota</taxon>
        <taxon>Alphaproteobacteria</taxon>
        <taxon>Acetobacterales</taxon>
        <taxon>Acetobacteraceae</taxon>
        <taxon>Acetobacter</taxon>
    </lineage>
</organism>
<comment type="caution">
    <text evidence="2">The sequence shown here is derived from an EMBL/GenBank/DDBJ whole genome shotgun (WGS) entry which is preliminary data.</text>
</comment>
<keyword evidence="1" id="KW-0812">Transmembrane</keyword>
<dbReference type="Proteomes" id="UP000317730">
    <property type="component" value="Unassembled WGS sequence"/>
</dbReference>